<evidence type="ECO:0000256" key="1">
    <source>
        <dbReference type="SAM" id="Phobius"/>
    </source>
</evidence>
<proteinExistence type="predicted"/>
<feature type="transmembrane region" description="Helical" evidence="1">
    <location>
        <begin position="56"/>
        <end position="76"/>
    </location>
</feature>
<keyword evidence="3" id="KW-1185">Reference proteome</keyword>
<organism evidence="2 3">
    <name type="scientific">Mucilaginibacter dorajii</name>
    <dbReference type="NCBI Taxonomy" id="692994"/>
    <lineage>
        <taxon>Bacteria</taxon>
        <taxon>Pseudomonadati</taxon>
        <taxon>Bacteroidota</taxon>
        <taxon>Sphingobacteriia</taxon>
        <taxon>Sphingobacteriales</taxon>
        <taxon>Sphingobacteriaceae</taxon>
        <taxon>Mucilaginibacter</taxon>
    </lineage>
</organism>
<feature type="transmembrane region" description="Helical" evidence="1">
    <location>
        <begin position="96"/>
        <end position="125"/>
    </location>
</feature>
<feature type="transmembrane region" description="Helical" evidence="1">
    <location>
        <begin position="273"/>
        <end position="293"/>
    </location>
</feature>
<evidence type="ECO:0008006" key="4">
    <source>
        <dbReference type="Google" id="ProtNLM"/>
    </source>
</evidence>
<evidence type="ECO:0000313" key="2">
    <source>
        <dbReference type="EMBL" id="GAA3993639.1"/>
    </source>
</evidence>
<keyword evidence="1" id="KW-0472">Membrane</keyword>
<dbReference type="EMBL" id="BAAAZC010000052">
    <property type="protein sequence ID" value="GAA3993639.1"/>
    <property type="molecule type" value="Genomic_DNA"/>
</dbReference>
<feature type="transmembrane region" description="Helical" evidence="1">
    <location>
        <begin position="20"/>
        <end position="44"/>
    </location>
</feature>
<feature type="transmembrane region" description="Helical" evidence="1">
    <location>
        <begin position="145"/>
        <end position="165"/>
    </location>
</feature>
<feature type="transmembrane region" description="Helical" evidence="1">
    <location>
        <begin position="171"/>
        <end position="192"/>
    </location>
</feature>
<name>A0ABP7R7N4_9SPHI</name>
<gene>
    <name evidence="2" type="ORF">GCM10022210_54590</name>
</gene>
<dbReference type="Proteomes" id="UP001500742">
    <property type="component" value="Unassembled WGS sequence"/>
</dbReference>
<keyword evidence="1" id="KW-1133">Transmembrane helix</keyword>
<comment type="caution">
    <text evidence="2">The sequence shown here is derived from an EMBL/GenBank/DDBJ whole genome shotgun (WGS) entry which is preliminary data.</text>
</comment>
<reference evidence="3" key="1">
    <citation type="journal article" date="2019" name="Int. J. Syst. Evol. Microbiol.">
        <title>The Global Catalogue of Microorganisms (GCM) 10K type strain sequencing project: providing services to taxonomists for standard genome sequencing and annotation.</title>
        <authorList>
            <consortium name="The Broad Institute Genomics Platform"/>
            <consortium name="The Broad Institute Genome Sequencing Center for Infectious Disease"/>
            <person name="Wu L."/>
            <person name="Ma J."/>
        </authorList>
    </citation>
    <scope>NUCLEOTIDE SEQUENCE [LARGE SCALE GENOMIC DNA]</scope>
    <source>
        <strain evidence="3">JCM 16601</strain>
    </source>
</reference>
<sequence length="298" mass="33858">MQFSLHRIWLLTRKQWAENQQLYILGLLAIAGIIAATVIFNLIGSPGFERRVQENTLIIGLLASGFVFATTTLTQLNQKTAGINVLMLPASALEKLAVAAIYSMLVFPVCFLVVVYPLIVIGHYVEHDVIGRPNSLYFINADEKVFGILFTFLVFQSTALFSTVLFKRYVLIKGVILIMIIFFGTLILNPFLAKSIIKTNPGTPIAATVKETYYDAKQNIVESKITKESLWTNIWSATPYSDIQINNWVVNKKFNGVDYVSYRIVITNPYRSVFILLFIISIPFLWVITWFRLKEKEL</sequence>
<dbReference type="RefSeq" id="WP_259096771.1">
    <property type="nucleotide sequence ID" value="NZ_BAAAZC010000052.1"/>
</dbReference>
<keyword evidence="1" id="KW-0812">Transmembrane</keyword>
<accession>A0ABP7R7N4</accession>
<protein>
    <recommendedName>
        <fullName evidence="4">ABC transporter permease</fullName>
    </recommendedName>
</protein>
<evidence type="ECO:0000313" key="3">
    <source>
        <dbReference type="Proteomes" id="UP001500742"/>
    </source>
</evidence>